<evidence type="ECO:0000256" key="1">
    <source>
        <dbReference type="ARBA" id="ARBA00022679"/>
    </source>
</evidence>
<dbReference type="Gene3D" id="3.40.50.300">
    <property type="entry name" value="P-loop containing nucleotide triphosphate hydrolases"/>
    <property type="match status" value="2"/>
</dbReference>
<keyword evidence="10" id="KW-0067">ATP-binding</keyword>
<dbReference type="PROSITE" id="PS00028">
    <property type="entry name" value="ZINC_FINGER_C2H2_1"/>
    <property type="match status" value="1"/>
</dbReference>
<dbReference type="InterPro" id="IPR013083">
    <property type="entry name" value="Znf_RING/FYVE/PHD"/>
</dbReference>
<dbReference type="CDD" id="cd20335">
    <property type="entry name" value="BRcat_RBR"/>
    <property type="match status" value="1"/>
</dbReference>
<dbReference type="InterPro" id="IPR012677">
    <property type="entry name" value="Nucleotide-bd_a/b_plait_sf"/>
</dbReference>
<evidence type="ECO:0000256" key="10">
    <source>
        <dbReference type="ARBA" id="ARBA00022840"/>
    </source>
</evidence>
<feature type="compositionally biased region" description="Polar residues" evidence="12">
    <location>
        <begin position="470"/>
        <end position="494"/>
    </location>
</feature>
<evidence type="ECO:0000256" key="6">
    <source>
        <dbReference type="ARBA" id="ARBA00022786"/>
    </source>
</evidence>
<keyword evidence="9" id="KW-0862">Zinc</keyword>
<feature type="domain" description="Helicase ATP-binding" evidence="13">
    <location>
        <begin position="901"/>
        <end position="1063"/>
    </location>
</feature>
<dbReference type="GO" id="GO:0016787">
    <property type="term" value="F:hydrolase activity"/>
    <property type="evidence" value="ECO:0007669"/>
    <property type="project" value="UniProtKB-KW"/>
</dbReference>
<dbReference type="PANTHER" id="PTHR18934">
    <property type="entry name" value="ATP-DEPENDENT RNA HELICASE"/>
    <property type="match status" value="1"/>
</dbReference>
<name>A0AAN8K8T6_PATCE</name>
<reference evidence="16 17" key="1">
    <citation type="submission" date="2024-01" db="EMBL/GenBank/DDBJ databases">
        <title>The genome of the rayed Mediterranean limpet Patella caerulea (Linnaeus, 1758).</title>
        <authorList>
            <person name="Anh-Thu Weber A."/>
            <person name="Halstead-Nussloch G."/>
        </authorList>
    </citation>
    <scope>NUCLEOTIDE SEQUENCE [LARGE SCALE GENOMIC DNA]</scope>
    <source>
        <strain evidence="16">AATW-2023a</strain>
        <tissue evidence="16">Whole specimen</tissue>
    </source>
</reference>
<evidence type="ECO:0000256" key="12">
    <source>
        <dbReference type="SAM" id="MobiDB-lite"/>
    </source>
</evidence>
<feature type="compositionally biased region" description="Basic and acidic residues" evidence="12">
    <location>
        <begin position="314"/>
        <end position="330"/>
    </location>
</feature>
<dbReference type="Pfam" id="PF07717">
    <property type="entry name" value="OB_NTP_bind"/>
    <property type="match status" value="1"/>
</dbReference>
<feature type="compositionally biased region" description="Polar residues" evidence="12">
    <location>
        <begin position="397"/>
        <end position="423"/>
    </location>
</feature>
<keyword evidence="17" id="KW-1185">Reference proteome</keyword>
<feature type="domain" description="RING-type" evidence="15">
    <location>
        <begin position="2119"/>
        <end position="2330"/>
    </location>
</feature>
<keyword evidence="8" id="KW-0347">Helicase</keyword>
<dbReference type="PROSITE" id="PS00690">
    <property type="entry name" value="DEAH_ATP_HELICASE"/>
    <property type="match status" value="1"/>
</dbReference>
<evidence type="ECO:0000256" key="2">
    <source>
        <dbReference type="ARBA" id="ARBA00022723"/>
    </source>
</evidence>
<dbReference type="InterPro" id="IPR011709">
    <property type="entry name" value="DEAD-box_helicase_OB_fold"/>
</dbReference>
<dbReference type="InterPro" id="IPR013087">
    <property type="entry name" value="Znf_C2H2_type"/>
</dbReference>
<dbReference type="Gene3D" id="1.20.120.1080">
    <property type="match status" value="1"/>
</dbReference>
<dbReference type="Proteomes" id="UP001347796">
    <property type="component" value="Unassembled WGS sequence"/>
</dbReference>
<feature type="compositionally biased region" description="Basic and acidic residues" evidence="12">
    <location>
        <begin position="58"/>
        <end position="302"/>
    </location>
</feature>
<evidence type="ECO:0000256" key="8">
    <source>
        <dbReference type="ARBA" id="ARBA00022806"/>
    </source>
</evidence>
<feature type="compositionally biased region" description="Basic and acidic residues" evidence="12">
    <location>
        <begin position="649"/>
        <end position="667"/>
    </location>
</feature>
<evidence type="ECO:0000256" key="11">
    <source>
        <dbReference type="ARBA" id="ARBA00038040"/>
    </source>
</evidence>
<dbReference type="Gene3D" id="3.30.70.330">
    <property type="match status" value="1"/>
</dbReference>
<dbReference type="InterPro" id="IPR044066">
    <property type="entry name" value="TRIAD_supradom"/>
</dbReference>
<dbReference type="SUPFAM" id="SSF57850">
    <property type="entry name" value="RING/U-box"/>
    <property type="match status" value="3"/>
</dbReference>
<dbReference type="Pfam" id="PF00270">
    <property type="entry name" value="DEAD"/>
    <property type="match status" value="1"/>
</dbReference>
<keyword evidence="5" id="KW-0863">Zinc-finger</keyword>
<keyword evidence="6" id="KW-0833">Ubl conjugation pathway</keyword>
<dbReference type="InterPro" id="IPR035979">
    <property type="entry name" value="RBD_domain_sf"/>
</dbReference>
<dbReference type="Pfam" id="PF24471">
    <property type="entry name" value="KH_DEAH11"/>
    <property type="match status" value="1"/>
</dbReference>
<organism evidence="16 17">
    <name type="scientific">Patella caerulea</name>
    <name type="common">Rayed Mediterranean limpet</name>
    <dbReference type="NCBI Taxonomy" id="87958"/>
    <lineage>
        <taxon>Eukaryota</taxon>
        <taxon>Metazoa</taxon>
        <taxon>Spiralia</taxon>
        <taxon>Lophotrochozoa</taxon>
        <taxon>Mollusca</taxon>
        <taxon>Gastropoda</taxon>
        <taxon>Patellogastropoda</taxon>
        <taxon>Patelloidea</taxon>
        <taxon>Patellidae</taxon>
        <taxon>Patella</taxon>
    </lineage>
</organism>
<dbReference type="GO" id="GO:0004386">
    <property type="term" value="F:helicase activity"/>
    <property type="evidence" value="ECO:0007669"/>
    <property type="project" value="UniProtKB-KW"/>
</dbReference>
<feature type="domain" description="Helicase C-terminal" evidence="14">
    <location>
        <begin position="1088"/>
        <end position="1260"/>
    </location>
</feature>
<dbReference type="PROSITE" id="PS51192">
    <property type="entry name" value="HELICASE_ATP_BIND_1"/>
    <property type="match status" value="1"/>
</dbReference>
<dbReference type="EMBL" id="JAZGQO010000002">
    <property type="protein sequence ID" value="KAK6190738.1"/>
    <property type="molecule type" value="Genomic_DNA"/>
</dbReference>
<evidence type="ECO:0000256" key="9">
    <source>
        <dbReference type="ARBA" id="ARBA00022833"/>
    </source>
</evidence>
<feature type="region of interest" description="Disordered" evidence="12">
    <location>
        <begin position="1"/>
        <end position="302"/>
    </location>
</feature>
<dbReference type="InterPro" id="IPR017907">
    <property type="entry name" value="Znf_RING_CS"/>
</dbReference>
<keyword evidence="4" id="KW-0547">Nucleotide-binding</keyword>
<evidence type="ECO:0000259" key="13">
    <source>
        <dbReference type="PROSITE" id="PS51192"/>
    </source>
</evidence>
<dbReference type="PROSITE" id="PS00518">
    <property type="entry name" value="ZF_RING_1"/>
    <property type="match status" value="1"/>
</dbReference>
<dbReference type="InterPro" id="IPR011545">
    <property type="entry name" value="DEAD/DEAH_box_helicase_dom"/>
</dbReference>
<feature type="region of interest" description="Disordered" evidence="12">
    <location>
        <begin position="649"/>
        <end position="682"/>
    </location>
</feature>
<proteinExistence type="inferred from homology"/>
<dbReference type="PROSITE" id="PS51873">
    <property type="entry name" value="TRIAD"/>
    <property type="match status" value="1"/>
</dbReference>
<evidence type="ECO:0000313" key="16">
    <source>
        <dbReference type="EMBL" id="KAK6190738.1"/>
    </source>
</evidence>
<gene>
    <name evidence="16" type="ORF">SNE40_002535</name>
</gene>
<feature type="compositionally biased region" description="Low complexity" evidence="12">
    <location>
        <begin position="424"/>
        <end position="465"/>
    </location>
</feature>
<evidence type="ECO:0000256" key="3">
    <source>
        <dbReference type="ARBA" id="ARBA00022737"/>
    </source>
</evidence>
<feature type="compositionally biased region" description="Polar residues" evidence="12">
    <location>
        <begin position="20"/>
        <end position="37"/>
    </location>
</feature>
<feature type="compositionally biased region" description="Basic residues" evidence="12">
    <location>
        <begin position="1"/>
        <end position="12"/>
    </location>
</feature>
<dbReference type="GO" id="GO:0005524">
    <property type="term" value="F:ATP binding"/>
    <property type="evidence" value="ECO:0007669"/>
    <property type="project" value="UniProtKB-KW"/>
</dbReference>
<dbReference type="SMART" id="SM00490">
    <property type="entry name" value="HELICc"/>
    <property type="match status" value="1"/>
</dbReference>
<dbReference type="Gene3D" id="3.30.40.10">
    <property type="entry name" value="Zinc/RING finger domain, C3HC4 (zinc finger)"/>
    <property type="match status" value="1"/>
</dbReference>
<evidence type="ECO:0008006" key="18">
    <source>
        <dbReference type="Google" id="ProtNLM"/>
    </source>
</evidence>
<evidence type="ECO:0000259" key="15">
    <source>
        <dbReference type="PROSITE" id="PS51873"/>
    </source>
</evidence>
<dbReference type="SMART" id="SM00647">
    <property type="entry name" value="IBR"/>
    <property type="match status" value="2"/>
</dbReference>
<sequence>MSNRGGRGKRGQGGRGGRQNPSFHQRDQNPSNSSKQQSHTESRGNAKSNRGQAPRRGQAHDNRGYHHGNRSETHVSRDTDYRESNTRDEYTQPSYHDQRRDDRHDSRISSERFEDLRRRSAHGRDTEDYKHDNRGYNRDERRLFSPKRHDDRERKRFSPDRRRHDRVRNSPDRRHDEQSRYIHEYRDGRLYSPKDRDGRRYSPECRDSRHYSPERRGRHYSPEHRSARHYSPDHRDGGHYNPDRRDDRHYRSDHRDSRHCSPDRWDGRRHSPDIQKGRRYSPDRRGSSRRYSPERCVKEDKRESTIVNVYMVPEKKNTSDKEQNQDRRSYISEPTLGITPGPQLSYLTPARYTPALPGGGILPTPGSYSPANSIPHMVHAHQFMVPPPPLMGGVGNQGSSMPSYSIPSNQPLSSNYGSTYRYKSQSSGNNGGSRPSSTSSSQSMPSDMRGGSRPSSTSSRQSMPSDMRGSRQNLLETKASTGMRSMPSNMTGSKSDIRGGRRRRRNGNTRGLGGTSRNSNRSGQNKHDGADNIFKSSNQMNAEVLEKHPKTGKNPTLLFMVFKNKNDDSFDYTSCLNKRTETLKNLDYMIESFKTVGNDRILLVSFPSKSASTKVIKLFRKTNASSDVEILCFVKQDLPDYLSALKSVDTETKRNPDNKDVQQEQKVRKARKKKRVDDSEAKQVRKRETNVYITVFDTVKSEDMEGFLKTRMGSGSVYPFKLIASKIDDKGTKSEVIIQFPSEAMALSAMNSIGDSNVDSPTQITCSMTPSSDASDTKEERLSKLLADIQTRSDYKLKDHGVKIQAALKDISQVVIKQNISVAEYQRRMEEKSALESKLIELRSQETEYCSFLSRVKTRLSESVMSDDFDTILTHQSKSFGIESCRLDSALPIYARRADFVECVKNNQVTIIRGETGSGKSTQMVQYLYENLSSNKMIVCTQPRKVACISLASRVAEELLLPLGQDVGYKTGMKYKTSDKTKIVFMTDHSLLNECLKDPLLKKYSCVIIDEAHERSIYTDLLLGIVKKCLPQRNDLRVIISSATIDIKVFSDYFKGSQSMQIAGRTFPVEEIWLSDEEHAKLDSYMDGAVKLAVKIHKEKHEGDILIFMTTPLETEKCKESLEKILGHTNDYTCLPLHGQLHADEQQAVFKNLAKGIRKIVFATNTAETSITIPGVKFVIDTGLAKEMNFDPKRGINTLSVETISKSSAEQRKGRAGRTAAGTCYRLYSQKSYQDMKSTNIPEILRVHLGQVLLKLLELNVNPNECDFVESPNPDAIASALRNLEELKAMDGYKITEQGKWLAKIPFEPQLGTIVKLGFDNGLVYDALVLTTLISTGSYIFYRGGSDAEKDNLDLLKTTFCDSRGDCFTFLNVYKEWINQPENKKSKWCFDNGINSKAIRGARETITEIASVLKKELNIEVKREFSNDEKALEILRKIITLAFRNHISHYIGHEKAGYFVPILNQQVYLHPSSVLKTLNNTSEWVVYTNILQTSKYFITTVTPVKEEWVLEIMKENKLFDIDEAKKKKISNIHTECFGPTSFSFFVGPRYTKIRNYESILTEKCSSIVMLEADRDRGEVRVFSSKFTLDAKAALAEWVNEARNAVENRTTEYRLGTKESKSGGVRIVLGSGGEGKLILMPNEYRTVFITKPNSKTTSKERIIEKFSKFGDIADCWEEKRSNQRWGRVTFTSRIAAVAAVEGTKIDVDEVAIPEFKLSENPDGFFKTRLIWSRRPSKGMAFVDIELLCLAKAVTLGSINVLGNLAPVSLDAKSATSLCVRKIPLTATETDVRNSVCEAMGYITEEDRQNVHRVTVVREKAFTSTPHILESIRTEIEERIVQVIGCKEFTVDIMKPRKDGDTIYKANVKFSRPDHGKLACKRLNGILNIGGQTVEMTPDISSYMNVSRHVYDLMKGTVEETIQAMNFLEFKHHVKLLDNGRVMINLYSTKPDDLARVKSVLEGILKGEVIECWRNENYRHLFLKSGRKFMRDVQERTSTYIQVDERQYTISIYGTTANFTSAQTEFQNHLNEILLGTGKEIDLRAPGQPNGLMKNLIKEYGMNLEKFVDECNLKSALLDHKRQLVKLIGDPQNIDQAISVILVMSKNLTKNQQQTSTVQEDFPECCACLCPIEDTSQLYRLEYCGHAYCFDCLGRQITVAIQSKELPILCGEEECQKPLVWNDFVNSFKKAQVNPNALLGSAVTRFMMNDKDDAYRHCLTPDCPMIYRVTSDGVVFSCYECGIRICTTCHVEYHDGLSCQQYKANVMDKLQVEIYLKEFGNTTKHCPGCNILIEKNYGCNHMVCSACKISFCWLCSASFASSGLCYDHLNTVHGGITTEDDLLYDYRL</sequence>
<dbReference type="InterPro" id="IPR002464">
    <property type="entry name" value="DNA/RNA_helicase_DEAH_CS"/>
</dbReference>
<evidence type="ECO:0000256" key="7">
    <source>
        <dbReference type="ARBA" id="ARBA00022801"/>
    </source>
</evidence>
<dbReference type="InterPro" id="IPR027417">
    <property type="entry name" value="P-loop_NTPase"/>
</dbReference>
<keyword evidence="7" id="KW-0378">Hydrolase</keyword>
<dbReference type="SUPFAM" id="SSF52540">
    <property type="entry name" value="P-loop containing nucleoside triphosphate hydrolases"/>
    <property type="match status" value="1"/>
</dbReference>
<dbReference type="CDD" id="cd00590">
    <property type="entry name" value="RRM_SF"/>
    <property type="match status" value="1"/>
</dbReference>
<dbReference type="SUPFAM" id="SSF54928">
    <property type="entry name" value="RNA-binding domain, RBD"/>
    <property type="match status" value="1"/>
</dbReference>
<dbReference type="SMART" id="SM00847">
    <property type="entry name" value="HA2"/>
    <property type="match status" value="1"/>
</dbReference>
<evidence type="ECO:0000313" key="17">
    <source>
        <dbReference type="Proteomes" id="UP001347796"/>
    </source>
</evidence>
<feature type="region of interest" description="Disordered" evidence="12">
    <location>
        <begin position="314"/>
        <end position="344"/>
    </location>
</feature>
<evidence type="ECO:0000256" key="5">
    <source>
        <dbReference type="ARBA" id="ARBA00022771"/>
    </source>
</evidence>
<accession>A0AAN8K8T6</accession>
<dbReference type="SMART" id="SM00487">
    <property type="entry name" value="DEXDc"/>
    <property type="match status" value="1"/>
</dbReference>
<dbReference type="InterPro" id="IPR001650">
    <property type="entry name" value="Helicase_C-like"/>
</dbReference>
<dbReference type="CDD" id="cd18791">
    <property type="entry name" value="SF2_C_RHA"/>
    <property type="match status" value="1"/>
</dbReference>
<comment type="caution">
    <text evidence="16">The sequence shown here is derived from an EMBL/GenBank/DDBJ whole genome shotgun (WGS) entry which is preliminary data.</text>
</comment>
<keyword evidence="1" id="KW-0808">Transferase</keyword>
<dbReference type="Pfam" id="PF01485">
    <property type="entry name" value="IBR"/>
    <property type="match status" value="1"/>
</dbReference>
<dbReference type="Pfam" id="PF22191">
    <property type="entry name" value="IBR_1"/>
    <property type="match status" value="1"/>
</dbReference>
<dbReference type="PANTHER" id="PTHR18934:SF91">
    <property type="entry name" value="PRE-MRNA-SPLICING FACTOR ATP-DEPENDENT RNA HELICASE PRP16"/>
    <property type="match status" value="1"/>
</dbReference>
<dbReference type="InterPro" id="IPR002867">
    <property type="entry name" value="IBR_dom"/>
</dbReference>
<feature type="region of interest" description="Disordered" evidence="12">
    <location>
        <begin position="389"/>
        <end position="533"/>
    </location>
</feature>
<dbReference type="GO" id="GO:0003723">
    <property type="term" value="F:RNA binding"/>
    <property type="evidence" value="ECO:0007669"/>
    <property type="project" value="TreeGrafter"/>
</dbReference>
<keyword evidence="2" id="KW-0479">Metal-binding</keyword>
<dbReference type="InterPro" id="IPR056247">
    <property type="entry name" value="KH_DEAH11/12_2nd"/>
</dbReference>
<dbReference type="InterPro" id="IPR056245">
    <property type="entry name" value="KH_DEAH11/12"/>
</dbReference>
<dbReference type="CDD" id="cd22585">
    <property type="entry name" value="Rcat_RBR_DEAH12-like"/>
    <property type="match status" value="1"/>
</dbReference>
<evidence type="ECO:0000259" key="14">
    <source>
        <dbReference type="PROSITE" id="PS51194"/>
    </source>
</evidence>
<dbReference type="GO" id="GO:0016740">
    <property type="term" value="F:transferase activity"/>
    <property type="evidence" value="ECO:0007669"/>
    <property type="project" value="UniProtKB-KW"/>
</dbReference>
<protein>
    <recommendedName>
        <fullName evidence="18">RNA helicase</fullName>
    </recommendedName>
</protein>
<dbReference type="InterPro" id="IPR014001">
    <property type="entry name" value="Helicase_ATP-bd"/>
</dbReference>
<dbReference type="Pfam" id="PF24641">
    <property type="entry name" value="KH_DEAH11_2nd"/>
    <property type="match status" value="1"/>
</dbReference>
<comment type="similarity">
    <text evidence="11">Belongs to the DEAD box helicase family. DEAH subfamily. PRP16 sub-subfamily.</text>
</comment>
<dbReference type="Pfam" id="PF00271">
    <property type="entry name" value="Helicase_C"/>
    <property type="match status" value="1"/>
</dbReference>
<dbReference type="InterPro" id="IPR007502">
    <property type="entry name" value="Helicase-assoc_dom"/>
</dbReference>
<dbReference type="Gene3D" id="1.20.120.1750">
    <property type="match status" value="1"/>
</dbReference>
<evidence type="ECO:0000256" key="4">
    <source>
        <dbReference type="ARBA" id="ARBA00022741"/>
    </source>
</evidence>
<dbReference type="PROSITE" id="PS51194">
    <property type="entry name" value="HELICASE_CTER"/>
    <property type="match status" value="1"/>
</dbReference>
<keyword evidence="3" id="KW-0677">Repeat</keyword>
<dbReference type="GO" id="GO:0008270">
    <property type="term" value="F:zinc ion binding"/>
    <property type="evidence" value="ECO:0007669"/>
    <property type="project" value="UniProtKB-KW"/>
</dbReference>
<dbReference type="CDD" id="cd17917">
    <property type="entry name" value="DEXHc_RHA-like"/>
    <property type="match status" value="1"/>
</dbReference>